<dbReference type="OrthoDB" id="415230at2759"/>
<feature type="region of interest" description="Disordered" evidence="1">
    <location>
        <begin position="181"/>
        <end position="255"/>
    </location>
</feature>
<dbReference type="EMBL" id="ASPP01016405">
    <property type="protein sequence ID" value="ETO17551.1"/>
    <property type="molecule type" value="Genomic_DNA"/>
</dbReference>
<evidence type="ECO:0000313" key="2">
    <source>
        <dbReference type="EMBL" id="ETO17551.1"/>
    </source>
</evidence>
<comment type="caution">
    <text evidence="2">The sequence shown here is derived from an EMBL/GenBank/DDBJ whole genome shotgun (WGS) entry which is preliminary data.</text>
</comment>
<evidence type="ECO:0000256" key="1">
    <source>
        <dbReference type="SAM" id="MobiDB-lite"/>
    </source>
</evidence>
<organism evidence="2 3">
    <name type="scientific">Reticulomyxa filosa</name>
    <dbReference type="NCBI Taxonomy" id="46433"/>
    <lineage>
        <taxon>Eukaryota</taxon>
        <taxon>Sar</taxon>
        <taxon>Rhizaria</taxon>
        <taxon>Retaria</taxon>
        <taxon>Foraminifera</taxon>
        <taxon>Monothalamids</taxon>
        <taxon>Reticulomyxidae</taxon>
        <taxon>Reticulomyxa</taxon>
    </lineage>
</organism>
<feature type="compositionally biased region" description="Basic and acidic residues" evidence="1">
    <location>
        <begin position="222"/>
        <end position="240"/>
    </location>
</feature>
<feature type="compositionally biased region" description="Low complexity" evidence="1">
    <location>
        <begin position="205"/>
        <end position="220"/>
    </location>
</feature>
<dbReference type="AlphaFoldDB" id="X6MV77"/>
<evidence type="ECO:0000313" key="3">
    <source>
        <dbReference type="Proteomes" id="UP000023152"/>
    </source>
</evidence>
<gene>
    <name evidence="2" type="ORF">RFI_19772</name>
</gene>
<accession>X6MV77</accession>
<keyword evidence="3" id="KW-1185">Reference proteome</keyword>
<reference evidence="2 3" key="1">
    <citation type="journal article" date="2013" name="Curr. Biol.">
        <title>The Genome of the Foraminiferan Reticulomyxa filosa.</title>
        <authorList>
            <person name="Glockner G."/>
            <person name="Hulsmann N."/>
            <person name="Schleicher M."/>
            <person name="Noegel A.A."/>
            <person name="Eichinger L."/>
            <person name="Gallinger C."/>
            <person name="Pawlowski J."/>
            <person name="Sierra R."/>
            <person name="Euteneuer U."/>
            <person name="Pillet L."/>
            <person name="Moustafa A."/>
            <person name="Platzer M."/>
            <person name="Groth M."/>
            <person name="Szafranski K."/>
            <person name="Schliwa M."/>
        </authorList>
    </citation>
    <scope>NUCLEOTIDE SEQUENCE [LARGE SCALE GENOMIC DNA]</scope>
</reference>
<dbReference type="Proteomes" id="UP000023152">
    <property type="component" value="Unassembled WGS sequence"/>
</dbReference>
<protein>
    <submittedName>
        <fullName evidence="2">Uncharacterized protein</fullName>
    </submittedName>
</protein>
<proteinExistence type="predicted"/>
<sequence>MKSKSATEKRLDVWASKAKEWMKTSEIRFTQDSISDSFSNGVPIEWTIYMLKTKQVSPKELPLIRIGLMDGKYWKTIDNRRLYCFKMANIEQVLQIFFCILLTESVYENIPVFKMHSLTKEFFYKDHNLSSGITVRVRLNEKKNIDATANVVAFDPDTKKLRKWSVKEVLTDHQKLKRNGYQMLDQKSLDRHNKKDKEKKREFKNLNNSSSVVHYYPSSHAKTKEPGKEEAKSDEEKTQEPSDDERDNLDYSDKE</sequence>
<name>X6MV77_RETFI</name>
<feature type="compositionally biased region" description="Basic and acidic residues" evidence="1">
    <location>
        <begin position="187"/>
        <end position="204"/>
    </location>
</feature>